<keyword evidence="6" id="KW-0560">Oxidoreductase</keyword>
<protein>
    <submittedName>
        <fullName evidence="9">Nitroreductase</fullName>
    </submittedName>
</protein>
<keyword evidence="10" id="KW-1185">Reference proteome</keyword>
<keyword evidence="7" id="KW-0520">NAD</keyword>
<gene>
    <name evidence="9" type="ORF">SAMN06296427_10642</name>
</gene>
<dbReference type="AlphaFoldDB" id="A0A1W2BBP7"/>
<evidence type="ECO:0000256" key="3">
    <source>
        <dbReference type="ARBA" id="ARBA00022630"/>
    </source>
</evidence>
<evidence type="ECO:0000256" key="1">
    <source>
        <dbReference type="ARBA" id="ARBA00001917"/>
    </source>
</evidence>
<dbReference type="PANTHER" id="PTHR43821:SF1">
    <property type="entry name" value="NAD(P)H NITROREDUCTASE YDJA-RELATED"/>
    <property type="match status" value="1"/>
</dbReference>
<dbReference type="EMBL" id="FWXS01000006">
    <property type="protein sequence ID" value="SMC70417.1"/>
    <property type="molecule type" value="Genomic_DNA"/>
</dbReference>
<dbReference type="Gene3D" id="3.40.109.10">
    <property type="entry name" value="NADH Oxidase"/>
    <property type="match status" value="1"/>
</dbReference>
<dbReference type="CDD" id="cd02135">
    <property type="entry name" value="YdjA-like"/>
    <property type="match status" value="1"/>
</dbReference>
<proteinExistence type="inferred from homology"/>
<dbReference type="Proteomes" id="UP000192393">
    <property type="component" value="Unassembled WGS sequence"/>
</dbReference>
<dbReference type="STRING" id="1434700.SAMN06296427_10642"/>
<keyword evidence="5" id="KW-0521">NADP</keyword>
<evidence type="ECO:0000313" key="10">
    <source>
        <dbReference type="Proteomes" id="UP000192393"/>
    </source>
</evidence>
<keyword evidence="3" id="KW-0285">Flavoprotein</keyword>
<reference evidence="9 10" key="1">
    <citation type="submission" date="2017-04" db="EMBL/GenBank/DDBJ databases">
        <authorList>
            <person name="Afonso C.L."/>
            <person name="Miller P.J."/>
            <person name="Scott M.A."/>
            <person name="Spackman E."/>
            <person name="Goraichik I."/>
            <person name="Dimitrov K.M."/>
            <person name="Suarez D.L."/>
            <person name="Swayne D.E."/>
        </authorList>
    </citation>
    <scope>NUCLEOTIDE SEQUENCE [LARGE SCALE GENOMIC DNA]</scope>
    <source>
        <strain evidence="9 10">CGMCC 1.12708</strain>
    </source>
</reference>
<dbReference type="GO" id="GO:0016491">
    <property type="term" value="F:oxidoreductase activity"/>
    <property type="evidence" value="ECO:0007669"/>
    <property type="project" value="UniProtKB-KW"/>
</dbReference>
<evidence type="ECO:0000256" key="4">
    <source>
        <dbReference type="ARBA" id="ARBA00022643"/>
    </source>
</evidence>
<comment type="similarity">
    <text evidence="2">Belongs to the nitroreductase family.</text>
</comment>
<dbReference type="InterPro" id="IPR026021">
    <property type="entry name" value="YdjA-like"/>
</dbReference>
<evidence type="ECO:0000259" key="8">
    <source>
        <dbReference type="Pfam" id="PF00881"/>
    </source>
</evidence>
<dbReference type="RefSeq" id="WP_084017532.1">
    <property type="nucleotide sequence ID" value="NZ_FWXS01000006.1"/>
</dbReference>
<dbReference type="InterPro" id="IPR052530">
    <property type="entry name" value="NAD(P)H_nitroreductase"/>
</dbReference>
<accession>A0A1W2BBP7</accession>
<dbReference type="Pfam" id="PF00881">
    <property type="entry name" value="Nitroreductase"/>
    <property type="match status" value="1"/>
</dbReference>
<keyword evidence="4" id="KW-0288">FMN</keyword>
<name>A0A1W2BBP7_9FLAO</name>
<dbReference type="InterPro" id="IPR000415">
    <property type="entry name" value="Nitroreductase-like"/>
</dbReference>
<comment type="cofactor">
    <cofactor evidence="1">
        <name>FMN</name>
        <dbReference type="ChEBI" id="CHEBI:58210"/>
    </cofactor>
</comment>
<sequence>MKSDELFEIIKTRRNVNPLQYGDIEISEAELGQILESANWAPNHKRTEPWRFKVIQGNAKTRFAEFMVKKYMDNTPAESQTERKKLDVIDKCNLSHTIILINMKASGMLPEWEELAATAMAVQNMWLMATAMGIGSYWSSPSTISQMDEFIPLEENEKCFGIFYMGKLKSDLVEGNRKPISEKVQFVEN</sequence>
<dbReference type="SUPFAM" id="SSF55469">
    <property type="entry name" value="FMN-dependent nitroreductase-like"/>
    <property type="match status" value="1"/>
</dbReference>
<dbReference type="PANTHER" id="PTHR43821">
    <property type="entry name" value="NAD(P)H NITROREDUCTASE YDJA-RELATED"/>
    <property type="match status" value="1"/>
</dbReference>
<evidence type="ECO:0000256" key="7">
    <source>
        <dbReference type="ARBA" id="ARBA00023027"/>
    </source>
</evidence>
<evidence type="ECO:0000256" key="2">
    <source>
        <dbReference type="ARBA" id="ARBA00007118"/>
    </source>
</evidence>
<dbReference type="OrthoDB" id="9804207at2"/>
<organism evidence="9 10">
    <name type="scientific">Moheibacter sediminis</name>
    <dbReference type="NCBI Taxonomy" id="1434700"/>
    <lineage>
        <taxon>Bacteria</taxon>
        <taxon>Pseudomonadati</taxon>
        <taxon>Bacteroidota</taxon>
        <taxon>Flavobacteriia</taxon>
        <taxon>Flavobacteriales</taxon>
        <taxon>Weeksellaceae</taxon>
        <taxon>Moheibacter</taxon>
    </lineage>
</organism>
<feature type="domain" description="Nitroreductase" evidence="8">
    <location>
        <begin position="20"/>
        <end position="167"/>
    </location>
</feature>
<evidence type="ECO:0000256" key="6">
    <source>
        <dbReference type="ARBA" id="ARBA00023002"/>
    </source>
</evidence>
<evidence type="ECO:0000313" key="9">
    <source>
        <dbReference type="EMBL" id="SMC70417.1"/>
    </source>
</evidence>
<evidence type="ECO:0000256" key="5">
    <source>
        <dbReference type="ARBA" id="ARBA00022857"/>
    </source>
</evidence>
<dbReference type="InterPro" id="IPR029479">
    <property type="entry name" value="Nitroreductase"/>
</dbReference>